<dbReference type="RefSeq" id="XP_005783355.1">
    <property type="nucleotide sequence ID" value="XM_005783298.1"/>
</dbReference>
<reference evidence="3" key="1">
    <citation type="journal article" date="2013" name="Nature">
        <title>Pan genome of the phytoplankton Emiliania underpins its global distribution.</title>
        <authorList>
            <person name="Read B.A."/>
            <person name="Kegel J."/>
            <person name="Klute M.J."/>
            <person name="Kuo A."/>
            <person name="Lefebvre S.C."/>
            <person name="Maumus F."/>
            <person name="Mayer C."/>
            <person name="Miller J."/>
            <person name="Monier A."/>
            <person name="Salamov A."/>
            <person name="Young J."/>
            <person name="Aguilar M."/>
            <person name="Claverie J.M."/>
            <person name="Frickenhaus S."/>
            <person name="Gonzalez K."/>
            <person name="Herman E.K."/>
            <person name="Lin Y.C."/>
            <person name="Napier J."/>
            <person name="Ogata H."/>
            <person name="Sarno A.F."/>
            <person name="Shmutz J."/>
            <person name="Schroeder D."/>
            <person name="de Vargas C."/>
            <person name="Verret F."/>
            <person name="von Dassow P."/>
            <person name="Valentin K."/>
            <person name="Van de Peer Y."/>
            <person name="Wheeler G."/>
            <person name="Dacks J.B."/>
            <person name="Delwiche C.F."/>
            <person name="Dyhrman S.T."/>
            <person name="Glockner G."/>
            <person name="John U."/>
            <person name="Richards T."/>
            <person name="Worden A.Z."/>
            <person name="Zhang X."/>
            <person name="Grigoriev I.V."/>
            <person name="Allen A.E."/>
            <person name="Bidle K."/>
            <person name="Borodovsky M."/>
            <person name="Bowler C."/>
            <person name="Brownlee C."/>
            <person name="Cock J.M."/>
            <person name="Elias M."/>
            <person name="Gladyshev V.N."/>
            <person name="Groth M."/>
            <person name="Guda C."/>
            <person name="Hadaegh A."/>
            <person name="Iglesias-Rodriguez M.D."/>
            <person name="Jenkins J."/>
            <person name="Jones B.M."/>
            <person name="Lawson T."/>
            <person name="Leese F."/>
            <person name="Lindquist E."/>
            <person name="Lobanov A."/>
            <person name="Lomsadze A."/>
            <person name="Malik S.B."/>
            <person name="Marsh M.E."/>
            <person name="Mackinder L."/>
            <person name="Mock T."/>
            <person name="Mueller-Roeber B."/>
            <person name="Pagarete A."/>
            <person name="Parker M."/>
            <person name="Probert I."/>
            <person name="Quesneville H."/>
            <person name="Raines C."/>
            <person name="Rensing S.A."/>
            <person name="Riano-Pachon D.M."/>
            <person name="Richier S."/>
            <person name="Rokitta S."/>
            <person name="Shiraiwa Y."/>
            <person name="Soanes D.M."/>
            <person name="van der Giezen M."/>
            <person name="Wahlund T.M."/>
            <person name="Williams B."/>
            <person name="Wilson W."/>
            <person name="Wolfe G."/>
            <person name="Wurch L.L."/>
        </authorList>
    </citation>
    <scope>NUCLEOTIDE SEQUENCE</scope>
</reference>
<dbReference type="AlphaFoldDB" id="A0A0D3K591"/>
<feature type="region of interest" description="Disordered" evidence="1">
    <location>
        <begin position="122"/>
        <end position="150"/>
    </location>
</feature>
<dbReference type="EnsemblProtists" id="EOD30926">
    <property type="protein sequence ID" value="EOD30926"/>
    <property type="gene ID" value="EMIHUDRAFT_202961"/>
</dbReference>
<evidence type="ECO:0000313" key="3">
    <source>
        <dbReference type="Proteomes" id="UP000013827"/>
    </source>
</evidence>
<proteinExistence type="predicted"/>
<dbReference type="PaxDb" id="2903-EOD30926"/>
<accession>A0A0D3K591</accession>
<dbReference type="KEGG" id="ehx:EMIHUDRAFT_202961"/>
<protein>
    <submittedName>
        <fullName evidence="2">Uncharacterized protein</fullName>
    </submittedName>
</protein>
<sequence length="276" mass="28246">MHLRATALTVSKANHGRGRDPDSVPKHFLSQPICHGQIGRMRRKGAQRNLVFDRALPAPPPAEPPPLGKLRGLEHNRPHAAAERRAVQQSCNRAATAIPGDGVQAGAGQAAALQLGAEHALTRPSHPQPRPLASQKGMHAGARPARAQPQPQQTMASIGWTVAGAGPAVAAGGGAVAGGGLEAAWVMGVPVTTGAPIETDVDVIGTPTAMAEVSIAIGGCPCQLQAALSGQALPSLSGTPLFAKKNLTTKLPRTTLGTGLARTGTNTGRRIVRNLV</sequence>
<evidence type="ECO:0000256" key="1">
    <source>
        <dbReference type="SAM" id="MobiDB-lite"/>
    </source>
</evidence>
<reference evidence="2" key="2">
    <citation type="submission" date="2024-10" db="UniProtKB">
        <authorList>
            <consortium name="EnsemblProtists"/>
        </authorList>
    </citation>
    <scope>IDENTIFICATION</scope>
</reference>
<dbReference type="HOGENOM" id="CLU_1009861_0_0_1"/>
<evidence type="ECO:0000313" key="2">
    <source>
        <dbReference type="EnsemblProtists" id="EOD30926"/>
    </source>
</evidence>
<dbReference type="Proteomes" id="UP000013827">
    <property type="component" value="Unassembled WGS sequence"/>
</dbReference>
<keyword evidence="3" id="KW-1185">Reference proteome</keyword>
<dbReference type="GeneID" id="17276198"/>
<name>A0A0D3K591_EMIH1</name>
<feature type="region of interest" description="Disordered" evidence="1">
    <location>
        <begin position="1"/>
        <end position="25"/>
    </location>
</feature>
<organism evidence="2 3">
    <name type="scientific">Emiliania huxleyi (strain CCMP1516)</name>
    <dbReference type="NCBI Taxonomy" id="280463"/>
    <lineage>
        <taxon>Eukaryota</taxon>
        <taxon>Haptista</taxon>
        <taxon>Haptophyta</taxon>
        <taxon>Prymnesiophyceae</taxon>
        <taxon>Isochrysidales</taxon>
        <taxon>Noelaerhabdaceae</taxon>
        <taxon>Emiliania</taxon>
    </lineage>
</organism>